<proteinExistence type="predicted"/>
<evidence type="ECO:0000256" key="1">
    <source>
        <dbReference type="SAM" id="SignalP"/>
    </source>
</evidence>
<sequence length="155" mass="16933">MPAIRPIGFIQGLVLALTLLIGTAHASDPPQVPTTPPAGVNLVEADGVQKLQAEGAIVVDARKAAEFVDGSIKGAISVPYDPETSAKDVQFDATKDKYDLSKMPDKQKAYVVFCNAASCWKSFKLVTVMAREGYKNLHWYRNGFPDWKARQLPIE</sequence>
<dbReference type="Pfam" id="PF00581">
    <property type="entry name" value="Rhodanese"/>
    <property type="match status" value="1"/>
</dbReference>
<feature type="domain" description="Rhodanese" evidence="2">
    <location>
        <begin position="52"/>
        <end position="155"/>
    </location>
</feature>
<comment type="caution">
    <text evidence="3">The sequence shown here is derived from an EMBL/GenBank/DDBJ whole genome shotgun (WGS) entry which is preliminary data.</text>
</comment>
<dbReference type="InterPro" id="IPR001763">
    <property type="entry name" value="Rhodanese-like_dom"/>
</dbReference>
<organism evidence="3 4">
    <name type="scientific">Candidatus Magnetaquiglobus chichijimensis</name>
    <dbReference type="NCBI Taxonomy" id="3141448"/>
    <lineage>
        <taxon>Bacteria</taxon>
        <taxon>Pseudomonadati</taxon>
        <taxon>Pseudomonadota</taxon>
        <taxon>Magnetococcia</taxon>
        <taxon>Magnetococcales</taxon>
        <taxon>Candidatus Magnetaquicoccaceae</taxon>
        <taxon>Candidatus Magnetaquiglobus</taxon>
    </lineage>
</organism>
<feature type="chain" id="PRO_5045086651" description="Rhodanese domain-containing protein" evidence="1">
    <location>
        <begin position="27"/>
        <end position="155"/>
    </location>
</feature>
<dbReference type="CDD" id="cd00158">
    <property type="entry name" value="RHOD"/>
    <property type="match status" value="1"/>
</dbReference>
<keyword evidence="1" id="KW-0732">Signal</keyword>
<dbReference type="EMBL" id="BAAFGK010000001">
    <property type="protein sequence ID" value="GAB0055768.1"/>
    <property type="molecule type" value="Genomic_DNA"/>
</dbReference>
<name>A0ABQ0C4G0_9PROT</name>
<keyword evidence="4" id="KW-1185">Reference proteome</keyword>
<accession>A0ABQ0C4G0</accession>
<evidence type="ECO:0000313" key="4">
    <source>
        <dbReference type="Proteomes" id="UP001628193"/>
    </source>
</evidence>
<dbReference type="Gene3D" id="3.40.250.10">
    <property type="entry name" value="Rhodanese-like domain"/>
    <property type="match status" value="1"/>
</dbReference>
<feature type="signal peptide" evidence="1">
    <location>
        <begin position="1"/>
        <end position="26"/>
    </location>
</feature>
<dbReference type="RefSeq" id="WP_420903480.1">
    <property type="nucleotide sequence ID" value="NZ_BAAFGK010000001.1"/>
</dbReference>
<dbReference type="SUPFAM" id="SSF52821">
    <property type="entry name" value="Rhodanese/Cell cycle control phosphatase"/>
    <property type="match status" value="1"/>
</dbReference>
<reference evidence="3 4" key="1">
    <citation type="submission" date="2024-05" db="EMBL/GenBank/DDBJ databases">
        <authorList>
            <consortium name="Candidatus Magnetaquicoccaceae bacterium FCR-1 genome sequencing consortium"/>
            <person name="Shimoshige H."/>
            <person name="Shimamura S."/>
            <person name="Taoka A."/>
            <person name="Kobayashi H."/>
            <person name="Maekawa T."/>
        </authorList>
    </citation>
    <scope>NUCLEOTIDE SEQUENCE [LARGE SCALE GENOMIC DNA]</scope>
    <source>
        <strain evidence="3 4">FCR-1</strain>
    </source>
</reference>
<evidence type="ECO:0000259" key="2">
    <source>
        <dbReference type="PROSITE" id="PS50206"/>
    </source>
</evidence>
<dbReference type="SMART" id="SM00450">
    <property type="entry name" value="RHOD"/>
    <property type="match status" value="1"/>
</dbReference>
<evidence type="ECO:0000313" key="3">
    <source>
        <dbReference type="EMBL" id="GAB0055768.1"/>
    </source>
</evidence>
<gene>
    <name evidence="3" type="ORF">SIID45300_00064</name>
</gene>
<dbReference type="PROSITE" id="PS50206">
    <property type="entry name" value="RHODANESE_3"/>
    <property type="match status" value="1"/>
</dbReference>
<protein>
    <recommendedName>
        <fullName evidence="2">Rhodanese domain-containing protein</fullName>
    </recommendedName>
</protein>
<dbReference type="Proteomes" id="UP001628193">
    <property type="component" value="Unassembled WGS sequence"/>
</dbReference>
<reference evidence="3 4" key="2">
    <citation type="submission" date="2024-09" db="EMBL/GenBank/DDBJ databases">
        <title>Draft genome sequence of Candidatus Magnetaquicoccaceae bacterium FCR-1.</title>
        <authorList>
            <person name="Shimoshige H."/>
            <person name="Shimamura S."/>
            <person name="Taoka A."/>
            <person name="Kobayashi H."/>
            <person name="Maekawa T."/>
        </authorList>
    </citation>
    <scope>NUCLEOTIDE SEQUENCE [LARGE SCALE GENOMIC DNA]</scope>
    <source>
        <strain evidence="3 4">FCR-1</strain>
    </source>
</reference>
<dbReference type="InterPro" id="IPR036873">
    <property type="entry name" value="Rhodanese-like_dom_sf"/>
</dbReference>